<feature type="non-terminal residue" evidence="1">
    <location>
        <position position="1"/>
    </location>
</feature>
<comment type="caution">
    <text evidence="1">The sequence shown here is derived from an EMBL/GenBank/DDBJ whole genome shotgun (WGS) entry which is preliminary data.</text>
</comment>
<reference evidence="1 2" key="1">
    <citation type="journal article" date="2018" name="Nat. Biotechnol.">
        <title>A standardized bacterial taxonomy based on genome phylogeny substantially revises the tree of life.</title>
        <authorList>
            <person name="Parks D.H."/>
            <person name="Chuvochina M."/>
            <person name="Waite D.W."/>
            <person name="Rinke C."/>
            <person name="Skarshewski A."/>
            <person name="Chaumeil P.A."/>
            <person name="Hugenholtz P."/>
        </authorList>
    </citation>
    <scope>NUCLEOTIDE SEQUENCE [LARGE SCALE GENOMIC DNA]</scope>
    <source>
        <strain evidence="1">UBA9375</strain>
    </source>
</reference>
<dbReference type="AlphaFoldDB" id="A0A3D3RF03"/>
<dbReference type="EMBL" id="DQAY01000198">
    <property type="protein sequence ID" value="HCO27414.1"/>
    <property type="molecule type" value="Genomic_DNA"/>
</dbReference>
<protein>
    <submittedName>
        <fullName evidence="1">Uncharacterized protein</fullName>
    </submittedName>
</protein>
<evidence type="ECO:0000313" key="1">
    <source>
        <dbReference type="EMBL" id="HCO27414.1"/>
    </source>
</evidence>
<feature type="non-terminal residue" evidence="1">
    <location>
        <position position="61"/>
    </location>
</feature>
<organism evidence="1 2">
    <name type="scientific">Gimesia maris</name>
    <dbReference type="NCBI Taxonomy" id="122"/>
    <lineage>
        <taxon>Bacteria</taxon>
        <taxon>Pseudomonadati</taxon>
        <taxon>Planctomycetota</taxon>
        <taxon>Planctomycetia</taxon>
        <taxon>Planctomycetales</taxon>
        <taxon>Planctomycetaceae</taxon>
        <taxon>Gimesia</taxon>
    </lineage>
</organism>
<name>A0A3D3RF03_9PLAN</name>
<sequence>EALPYKTRAFYIKATIQSSKLPNLLAQLSSMPWPTKIVRVQRADLFDDNMNPIAGGGGGGG</sequence>
<proteinExistence type="predicted"/>
<accession>A0A3D3RF03</accession>
<evidence type="ECO:0000313" key="2">
    <source>
        <dbReference type="Proteomes" id="UP000263642"/>
    </source>
</evidence>
<dbReference type="Proteomes" id="UP000263642">
    <property type="component" value="Unassembled WGS sequence"/>
</dbReference>
<gene>
    <name evidence="1" type="ORF">DIT97_32095</name>
</gene>